<gene>
    <name evidence="1" type="ORF">Cvel_7486</name>
</gene>
<reference evidence="1" key="1">
    <citation type="submission" date="2014-11" db="EMBL/GenBank/DDBJ databases">
        <authorList>
            <person name="Otto D Thomas"/>
            <person name="Naeem Raeece"/>
        </authorList>
    </citation>
    <scope>NUCLEOTIDE SEQUENCE</scope>
</reference>
<dbReference type="AlphaFoldDB" id="A0A0G4HME3"/>
<protein>
    <submittedName>
        <fullName evidence="1">Uncharacterized protein</fullName>
    </submittedName>
</protein>
<accession>A0A0G4HME3</accession>
<dbReference type="EMBL" id="CDMZ01003163">
    <property type="protein sequence ID" value="CEM45356.1"/>
    <property type="molecule type" value="Genomic_DNA"/>
</dbReference>
<name>A0A0G4HME3_9ALVE</name>
<proteinExistence type="predicted"/>
<organism evidence="1">
    <name type="scientific">Chromera velia CCMP2878</name>
    <dbReference type="NCBI Taxonomy" id="1169474"/>
    <lineage>
        <taxon>Eukaryota</taxon>
        <taxon>Sar</taxon>
        <taxon>Alveolata</taxon>
        <taxon>Colpodellida</taxon>
        <taxon>Chromeraceae</taxon>
        <taxon>Chromera</taxon>
    </lineage>
</organism>
<evidence type="ECO:0000313" key="1">
    <source>
        <dbReference type="EMBL" id="CEM45356.1"/>
    </source>
</evidence>
<sequence length="175" mass="19759">MGAVDVTAAFLTLKDHNQEKERYEELVKEVRKFEAGETYLIEIGLYGLPCTTQLFDAKLEGVRLCKKLGFRRVDTVIAVRGKKGEPATASLTKPSKRIFKSVVRVLEVMKVNPDKRIFRGIWGDPVVHAYFDAAFVLATYGACLGYTIRVLDSCFFLASDEKEALFLNWIAWATK</sequence>
<dbReference type="VEuPathDB" id="CryptoDB:Cvel_7486"/>
<dbReference type="PhylomeDB" id="A0A0G4HME3"/>